<evidence type="ECO:0000256" key="2">
    <source>
        <dbReference type="SAM" id="SignalP"/>
    </source>
</evidence>
<accession>A0ABM8WRM3</accession>
<name>A0ABM8WRM3_9BURK</name>
<feature type="region of interest" description="Disordered" evidence="1">
    <location>
        <begin position="52"/>
        <end position="128"/>
    </location>
</feature>
<organism evidence="3 4">
    <name type="scientific">Cupriavidus pampae</name>
    <dbReference type="NCBI Taxonomy" id="659251"/>
    <lineage>
        <taxon>Bacteria</taxon>
        <taxon>Pseudomonadati</taxon>
        <taxon>Pseudomonadota</taxon>
        <taxon>Betaproteobacteria</taxon>
        <taxon>Burkholderiales</taxon>
        <taxon>Burkholderiaceae</taxon>
        <taxon>Cupriavidus</taxon>
    </lineage>
</organism>
<evidence type="ECO:0000256" key="1">
    <source>
        <dbReference type="SAM" id="MobiDB-lite"/>
    </source>
</evidence>
<evidence type="ECO:0008006" key="5">
    <source>
        <dbReference type="Google" id="ProtNLM"/>
    </source>
</evidence>
<evidence type="ECO:0000313" key="4">
    <source>
        <dbReference type="Proteomes" id="UP000706525"/>
    </source>
</evidence>
<protein>
    <recommendedName>
        <fullName evidence="5">DUF4148 domain-containing protein</fullName>
    </recommendedName>
</protein>
<comment type="caution">
    <text evidence="3">The sequence shown here is derived from an EMBL/GenBank/DDBJ whole genome shotgun (WGS) entry which is preliminary data.</text>
</comment>
<keyword evidence="4" id="KW-1185">Reference proteome</keyword>
<feature type="chain" id="PRO_5045272171" description="DUF4148 domain-containing protein" evidence="2">
    <location>
        <begin position="23"/>
        <end position="128"/>
    </location>
</feature>
<feature type="compositionally biased region" description="Polar residues" evidence="1">
    <location>
        <begin position="91"/>
        <end position="103"/>
    </location>
</feature>
<reference evidence="3 4" key="1">
    <citation type="submission" date="2021-08" db="EMBL/GenBank/DDBJ databases">
        <authorList>
            <person name="Peeters C."/>
        </authorList>
    </citation>
    <scope>NUCLEOTIDE SEQUENCE [LARGE SCALE GENOMIC DNA]</scope>
    <source>
        <strain evidence="3 4">LMG 32289</strain>
    </source>
</reference>
<dbReference type="EMBL" id="CAJZAG010000003">
    <property type="protein sequence ID" value="CAG9170095.1"/>
    <property type="molecule type" value="Genomic_DNA"/>
</dbReference>
<sequence>MPRLARSMVVASLFVTTSGLLMQLPLPPAFHHAQARAQSAGDAAINNAISNAVREGEPQFRPTPSQPPSRDAECNSLAAQIGDLPRRSYRPSGQSVENSQGTEIPTVERDRTRRQLQRVYNEKCAEHG</sequence>
<keyword evidence="2" id="KW-0732">Signal</keyword>
<gene>
    <name evidence="3" type="ORF">LMG32289_02011</name>
</gene>
<evidence type="ECO:0000313" key="3">
    <source>
        <dbReference type="EMBL" id="CAG9170095.1"/>
    </source>
</evidence>
<dbReference type="Proteomes" id="UP000706525">
    <property type="component" value="Unassembled WGS sequence"/>
</dbReference>
<dbReference type="RefSeq" id="WP_223986087.1">
    <property type="nucleotide sequence ID" value="NZ_CAJZAG010000003.1"/>
</dbReference>
<proteinExistence type="predicted"/>
<feature type="signal peptide" evidence="2">
    <location>
        <begin position="1"/>
        <end position="22"/>
    </location>
</feature>